<dbReference type="Pfam" id="PF06508">
    <property type="entry name" value="QueC"/>
    <property type="match status" value="1"/>
</dbReference>
<keyword evidence="3 11" id="KW-0479">Metal-binding</keyword>
<dbReference type="GO" id="GO:0016879">
    <property type="term" value="F:ligase activity, forming carbon-nitrogen bonds"/>
    <property type="evidence" value="ECO:0007669"/>
    <property type="project" value="UniProtKB-UniRule"/>
</dbReference>
<dbReference type="PANTHER" id="PTHR42914:SF1">
    <property type="entry name" value="7-CYANO-7-DEAZAGUANINE SYNTHASE"/>
    <property type="match status" value="1"/>
</dbReference>
<evidence type="ECO:0000256" key="5">
    <source>
        <dbReference type="ARBA" id="ARBA00022785"/>
    </source>
</evidence>
<name>A0A448TSY4_9PAST</name>
<comment type="cofactor">
    <cofactor evidence="11">
        <name>Zn(2+)</name>
        <dbReference type="ChEBI" id="CHEBI:29105"/>
    </cofactor>
    <text evidence="11">Binds 1 zinc ion per subunit.</text>
</comment>
<feature type="binding site" evidence="11">
    <location>
        <position position="204"/>
    </location>
    <ligand>
        <name>Zn(2+)</name>
        <dbReference type="ChEBI" id="CHEBI:29105"/>
    </ligand>
</feature>
<keyword evidence="5 11" id="KW-0671">Queuosine biosynthesis</keyword>
<evidence type="ECO:0000256" key="2">
    <source>
        <dbReference type="ARBA" id="ARBA00022598"/>
    </source>
</evidence>
<accession>A0A448TSY4</accession>
<dbReference type="UniPathway" id="UPA00391"/>
<feature type="binding site" evidence="11">
    <location>
        <position position="207"/>
    </location>
    <ligand>
        <name>Zn(2+)</name>
        <dbReference type="ChEBI" id="CHEBI:29105"/>
    </ligand>
</feature>
<dbReference type="SUPFAM" id="SSF52402">
    <property type="entry name" value="Adenine nucleotide alpha hydrolases-like"/>
    <property type="match status" value="1"/>
</dbReference>
<protein>
    <recommendedName>
        <fullName evidence="9 11">7-cyano-7-deazaguanine synthase</fullName>
        <ecNumber evidence="9 11">6.3.4.20</ecNumber>
    </recommendedName>
    <alternativeName>
        <fullName evidence="11">7-cyano-7-carbaguanine synthase</fullName>
    </alternativeName>
    <alternativeName>
        <fullName evidence="11">PreQ(0) synthase</fullName>
    </alternativeName>
    <alternativeName>
        <fullName evidence="11">Queuosine biosynthesis protein QueC</fullName>
    </alternativeName>
</protein>
<dbReference type="AlphaFoldDB" id="A0A448TSY4"/>
<comment type="pathway">
    <text evidence="1 11">Purine metabolism; 7-cyano-7-deazaguanine biosynthesis.</text>
</comment>
<sequence length="222" mass="24699">MNFLNPNHNRKALVIFSGGQDSTTCLLQAIADYGVENVETVTFAYGQRHAIELEKAKWIAQDLGVKQTFIDTSLMKAITHNALMSEQEIKTGDNGLPNTFVDGRNALFLLYAAIYAKGQGISDIITGVCETDFSGYPDCRDVFIKSMNVTLNLAMAYDFRIITPLMYLTKAQTWQMADELGQLDYVRHHTHTCYMGVEGGCGECPSCKLREKGLAEYLASKK</sequence>
<reference evidence="12 13" key="1">
    <citation type="submission" date="2018-12" db="EMBL/GenBank/DDBJ databases">
        <authorList>
            <consortium name="Pathogen Informatics"/>
        </authorList>
    </citation>
    <scope>NUCLEOTIDE SEQUENCE [LARGE SCALE GENOMIC DNA]</scope>
    <source>
        <strain evidence="12 13">NCTC12871</strain>
    </source>
</reference>
<evidence type="ECO:0000256" key="9">
    <source>
        <dbReference type="ARBA" id="ARBA00039149"/>
    </source>
</evidence>
<evidence type="ECO:0000313" key="12">
    <source>
        <dbReference type="EMBL" id="VEJ08931.1"/>
    </source>
</evidence>
<dbReference type="EMBL" id="LR134510">
    <property type="protein sequence ID" value="VEJ08931.1"/>
    <property type="molecule type" value="Genomic_DNA"/>
</dbReference>
<evidence type="ECO:0000256" key="4">
    <source>
        <dbReference type="ARBA" id="ARBA00022741"/>
    </source>
</evidence>
<feature type="binding site" evidence="11">
    <location>
        <position position="201"/>
    </location>
    <ligand>
        <name>Zn(2+)</name>
        <dbReference type="ChEBI" id="CHEBI:29105"/>
    </ligand>
</feature>
<proteinExistence type="inferred from homology"/>
<evidence type="ECO:0000256" key="11">
    <source>
        <dbReference type="HAMAP-Rule" id="MF_01633"/>
    </source>
</evidence>
<dbReference type="RefSeq" id="WP_126598425.1">
    <property type="nucleotide sequence ID" value="NZ_LR134510.1"/>
</dbReference>
<dbReference type="Gene3D" id="3.40.50.620">
    <property type="entry name" value="HUPs"/>
    <property type="match status" value="1"/>
</dbReference>
<comment type="function">
    <text evidence="11">Catalyzes the ATP-dependent conversion of 7-carboxy-7-deazaguanine (CDG) to 7-cyano-7-deazaguanine (preQ(0)).</text>
</comment>
<dbReference type="InterPro" id="IPR018317">
    <property type="entry name" value="QueC"/>
</dbReference>
<feature type="binding site" evidence="11">
    <location>
        <begin position="16"/>
        <end position="26"/>
    </location>
    <ligand>
        <name>ATP</name>
        <dbReference type="ChEBI" id="CHEBI:30616"/>
    </ligand>
</feature>
<evidence type="ECO:0000256" key="6">
    <source>
        <dbReference type="ARBA" id="ARBA00022833"/>
    </source>
</evidence>
<keyword evidence="13" id="KW-1185">Reference proteome</keyword>
<dbReference type="EC" id="6.3.4.20" evidence="9 11"/>
<evidence type="ECO:0000256" key="3">
    <source>
        <dbReference type="ARBA" id="ARBA00022723"/>
    </source>
</evidence>
<dbReference type="CDD" id="cd01995">
    <property type="entry name" value="QueC-like"/>
    <property type="match status" value="1"/>
</dbReference>
<dbReference type="InterPro" id="IPR014729">
    <property type="entry name" value="Rossmann-like_a/b/a_fold"/>
</dbReference>
<keyword evidence="4 11" id="KW-0547">Nucleotide-binding</keyword>
<dbReference type="OrthoDB" id="9789567at2"/>
<dbReference type="GO" id="GO:0008270">
    <property type="term" value="F:zinc ion binding"/>
    <property type="evidence" value="ECO:0007669"/>
    <property type="project" value="UniProtKB-UniRule"/>
</dbReference>
<dbReference type="KEGG" id="adp:NCTC12871_00350"/>
<dbReference type="GO" id="GO:0005524">
    <property type="term" value="F:ATP binding"/>
    <property type="evidence" value="ECO:0007669"/>
    <property type="project" value="UniProtKB-UniRule"/>
</dbReference>
<dbReference type="NCBIfam" id="TIGR00364">
    <property type="entry name" value="7-cyano-7-deazaguanine synthase QueC"/>
    <property type="match status" value="1"/>
</dbReference>
<evidence type="ECO:0000256" key="10">
    <source>
        <dbReference type="ARBA" id="ARBA00047890"/>
    </source>
</evidence>
<evidence type="ECO:0000256" key="8">
    <source>
        <dbReference type="ARBA" id="ARBA00037993"/>
    </source>
</evidence>
<dbReference type="PANTHER" id="PTHR42914">
    <property type="entry name" value="7-CYANO-7-DEAZAGUANINE SYNTHASE"/>
    <property type="match status" value="1"/>
</dbReference>
<comment type="catalytic activity">
    <reaction evidence="10 11">
        <text>7-carboxy-7-carbaguanine + NH4(+) + 2 ATP = 7-cyano-7-carbaguanine + 2 AMP + 2 diphosphate + 2 H(+)</text>
        <dbReference type="Rhea" id="RHEA:27982"/>
        <dbReference type="ChEBI" id="CHEBI:15378"/>
        <dbReference type="ChEBI" id="CHEBI:28938"/>
        <dbReference type="ChEBI" id="CHEBI:30616"/>
        <dbReference type="ChEBI" id="CHEBI:33019"/>
        <dbReference type="ChEBI" id="CHEBI:45075"/>
        <dbReference type="ChEBI" id="CHEBI:61036"/>
        <dbReference type="ChEBI" id="CHEBI:456215"/>
        <dbReference type="EC" id="6.3.4.20"/>
    </reaction>
</comment>
<evidence type="ECO:0000256" key="7">
    <source>
        <dbReference type="ARBA" id="ARBA00022840"/>
    </source>
</evidence>
<keyword evidence="6 11" id="KW-0862">Zinc</keyword>
<dbReference type="HAMAP" id="MF_01633">
    <property type="entry name" value="QueC"/>
    <property type="match status" value="1"/>
</dbReference>
<gene>
    <name evidence="11 12" type="primary">queC</name>
    <name evidence="12" type="ORF">NCTC12871_00350</name>
</gene>
<organism evidence="12 13">
    <name type="scientific">Actinobacillus delphinicola</name>
    <dbReference type="NCBI Taxonomy" id="51161"/>
    <lineage>
        <taxon>Bacteria</taxon>
        <taxon>Pseudomonadati</taxon>
        <taxon>Pseudomonadota</taxon>
        <taxon>Gammaproteobacteria</taxon>
        <taxon>Pasteurellales</taxon>
        <taxon>Pasteurellaceae</taxon>
        <taxon>Actinobacillus</taxon>
    </lineage>
</organism>
<dbReference type="PIRSF" id="PIRSF006293">
    <property type="entry name" value="ExsB"/>
    <property type="match status" value="1"/>
</dbReference>
<keyword evidence="7 11" id="KW-0067">ATP-binding</keyword>
<dbReference type="GO" id="GO:0008616">
    <property type="term" value="P:tRNA queuosine(34) biosynthetic process"/>
    <property type="evidence" value="ECO:0007669"/>
    <property type="project" value="UniProtKB-UniRule"/>
</dbReference>
<comment type="similarity">
    <text evidence="8 11">Belongs to the QueC family.</text>
</comment>
<feature type="binding site" evidence="11">
    <location>
        <position position="193"/>
    </location>
    <ligand>
        <name>Zn(2+)</name>
        <dbReference type="ChEBI" id="CHEBI:29105"/>
    </ligand>
</feature>
<evidence type="ECO:0000313" key="13">
    <source>
        <dbReference type="Proteomes" id="UP000279799"/>
    </source>
</evidence>
<dbReference type="Proteomes" id="UP000279799">
    <property type="component" value="Chromosome"/>
</dbReference>
<keyword evidence="2 11" id="KW-0436">Ligase</keyword>
<evidence type="ECO:0000256" key="1">
    <source>
        <dbReference type="ARBA" id="ARBA00005061"/>
    </source>
</evidence>